<proteinExistence type="predicted"/>
<dbReference type="AlphaFoldDB" id="A0A4Y2VM15"/>
<keyword evidence="2" id="KW-1185">Reference proteome</keyword>
<feature type="non-terminal residue" evidence="1">
    <location>
        <position position="1"/>
    </location>
</feature>
<protein>
    <submittedName>
        <fullName evidence="1">Uncharacterized protein</fullName>
    </submittedName>
</protein>
<evidence type="ECO:0000313" key="2">
    <source>
        <dbReference type="Proteomes" id="UP000499080"/>
    </source>
</evidence>
<dbReference type="Proteomes" id="UP000499080">
    <property type="component" value="Unassembled WGS sequence"/>
</dbReference>
<name>A0A4Y2VM15_ARAVE</name>
<accession>A0A4Y2VM15</accession>
<evidence type="ECO:0000313" key="1">
    <source>
        <dbReference type="EMBL" id="GBO25468.1"/>
    </source>
</evidence>
<organism evidence="1 2">
    <name type="scientific">Araneus ventricosus</name>
    <name type="common">Orbweaver spider</name>
    <name type="synonym">Epeira ventricosa</name>
    <dbReference type="NCBI Taxonomy" id="182803"/>
    <lineage>
        <taxon>Eukaryota</taxon>
        <taxon>Metazoa</taxon>
        <taxon>Ecdysozoa</taxon>
        <taxon>Arthropoda</taxon>
        <taxon>Chelicerata</taxon>
        <taxon>Arachnida</taxon>
        <taxon>Araneae</taxon>
        <taxon>Araneomorphae</taxon>
        <taxon>Entelegynae</taxon>
        <taxon>Araneoidea</taxon>
        <taxon>Araneidae</taxon>
        <taxon>Araneus</taxon>
    </lineage>
</organism>
<comment type="caution">
    <text evidence="1">The sequence shown here is derived from an EMBL/GenBank/DDBJ whole genome shotgun (WGS) entry which is preliminary data.</text>
</comment>
<reference evidence="1 2" key="1">
    <citation type="journal article" date="2019" name="Sci. Rep.">
        <title>Orb-weaving spider Araneus ventricosus genome elucidates the spidroin gene catalogue.</title>
        <authorList>
            <person name="Kono N."/>
            <person name="Nakamura H."/>
            <person name="Ohtoshi R."/>
            <person name="Moran D.A.P."/>
            <person name="Shinohara A."/>
            <person name="Yoshida Y."/>
            <person name="Fujiwara M."/>
            <person name="Mori M."/>
            <person name="Tomita M."/>
            <person name="Arakawa K."/>
        </authorList>
    </citation>
    <scope>NUCLEOTIDE SEQUENCE [LARGE SCALE GENOMIC DNA]</scope>
</reference>
<sequence>TWRHRLLVSNLNNAVPDPANPSPALLSYTGADASVTNLTRRSTACVNGMKIVKYHIHQKRAKS</sequence>
<dbReference type="EMBL" id="BGPR01048465">
    <property type="protein sequence ID" value="GBO25468.1"/>
    <property type="molecule type" value="Genomic_DNA"/>
</dbReference>
<gene>
    <name evidence="1" type="ORF">AVEN_38871_1</name>
</gene>